<keyword evidence="3 12" id="KW-0479">Metal-binding</keyword>
<dbReference type="CDD" id="cd00056">
    <property type="entry name" value="ENDO3c"/>
    <property type="match status" value="1"/>
</dbReference>
<dbReference type="GO" id="GO:0006285">
    <property type="term" value="P:base-excision repair, AP site formation"/>
    <property type="evidence" value="ECO:0007669"/>
    <property type="project" value="TreeGrafter"/>
</dbReference>
<feature type="domain" description="HhH-GPD" evidence="14">
    <location>
        <begin position="80"/>
        <end position="227"/>
    </location>
</feature>
<dbReference type="GO" id="GO:0003677">
    <property type="term" value="F:DNA binding"/>
    <property type="evidence" value="ECO:0007669"/>
    <property type="project" value="UniProtKB-UniRule"/>
</dbReference>
<evidence type="ECO:0000256" key="10">
    <source>
        <dbReference type="ARBA" id="ARBA00023239"/>
    </source>
</evidence>
<dbReference type="FunFam" id="1.10.340.30:FF:000001">
    <property type="entry name" value="Endonuclease III"/>
    <property type="match status" value="1"/>
</dbReference>
<keyword evidence="11 12" id="KW-0326">Glycosidase</keyword>
<dbReference type="Pfam" id="PF00633">
    <property type="entry name" value="HHH"/>
    <property type="match status" value="1"/>
</dbReference>
<evidence type="ECO:0000256" key="7">
    <source>
        <dbReference type="ARBA" id="ARBA00023014"/>
    </source>
</evidence>
<dbReference type="GO" id="GO:0140078">
    <property type="term" value="F:class I DNA-(apurinic or apyrimidinic site) endonuclease activity"/>
    <property type="evidence" value="ECO:0007669"/>
    <property type="project" value="UniProtKB-EC"/>
</dbReference>
<evidence type="ECO:0000256" key="12">
    <source>
        <dbReference type="HAMAP-Rule" id="MF_00942"/>
    </source>
</evidence>
<dbReference type="InterPro" id="IPR023170">
    <property type="entry name" value="HhH_base_excis_C"/>
</dbReference>
<keyword evidence="9 12" id="KW-0234">DNA repair</keyword>
<keyword evidence="10 12" id="KW-0456">Lyase</keyword>
<comment type="caution">
    <text evidence="15">The sequence shown here is derived from an EMBL/GenBank/DDBJ whole genome shotgun (WGS) entry which is preliminary data.</text>
</comment>
<dbReference type="GO" id="GO:0046872">
    <property type="term" value="F:metal ion binding"/>
    <property type="evidence" value="ECO:0007669"/>
    <property type="project" value="UniProtKB-KW"/>
</dbReference>
<dbReference type="EMBL" id="PZJX01000040">
    <property type="protein sequence ID" value="PTE08270.1"/>
    <property type="molecule type" value="Genomic_DNA"/>
</dbReference>
<feature type="binding site" evidence="12">
    <location>
        <position position="245"/>
    </location>
    <ligand>
        <name>[4Fe-4S] cluster</name>
        <dbReference type="ChEBI" id="CHEBI:49883"/>
    </ligand>
</feature>
<comment type="catalytic activity">
    <reaction evidence="12">
        <text>2'-deoxyribonucleotide-(2'-deoxyribose 5'-phosphate)-2'-deoxyribonucleotide-DNA = a 3'-end 2'-deoxyribonucleotide-(2,3-dehydro-2,3-deoxyribose 5'-phosphate)-DNA + a 5'-end 5'-phospho-2'-deoxyribonucleoside-DNA + H(+)</text>
        <dbReference type="Rhea" id="RHEA:66592"/>
        <dbReference type="Rhea" id="RHEA-COMP:13180"/>
        <dbReference type="Rhea" id="RHEA-COMP:16897"/>
        <dbReference type="Rhea" id="RHEA-COMP:17067"/>
        <dbReference type="ChEBI" id="CHEBI:15378"/>
        <dbReference type="ChEBI" id="CHEBI:136412"/>
        <dbReference type="ChEBI" id="CHEBI:157695"/>
        <dbReference type="ChEBI" id="CHEBI:167181"/>
        <dbReference type="EC" id="4.2.99.18"/>
    </reaction>
</comment>
<evidence type="ECO:0000256" key="1">
    <source>
        <dbReference type="ARBA" id="ARBA00008343"/>
    </source>
</evidence>
<dbReference type="InterPro" id="IPR005759">
    <property type="entry name" value="Nth"/>
</dbReference>
<feature type="region of interest" description="Disordered" evidence="13">
    <location>
        <begin position="1"/>
        <end position="44"/>
    </location>
</feature>
<accession>A0A2T4IRK4</accession>
<evidence type="ECO:0000259" key="14">
    <source>
        <dbReference type="SMART" id="SM00478"/>
    </source>
</evidence>
<name>A0A2T4IRK4_9HYPH</name>
<keyword evidence="15" id="KW-0255">Endonuclease</keyword>
<dbReference type="FunFam" id="1.10.1670.10:FF:000001">
    <property type="entry name" value="Endonuclease III"/>
    <property type="match status" value="1"/>
</dbReference>
<evidence type="ECO:0000256" key="3">
    <source>
        <dbReference type="ARBA" id="ARBA00022723"/>
    </source>
</evidence>
<keyword evidence="4 12" id="KW-0227">DNA damage</keyword>
<feature type="binding site" evidence="12">
    <location>
        <position position="239"/>
    </location>
    <ligand>
        <name>[4Fe-4S] cluster</name>
        <dbReference type="ChEBI" id="CHEBI:49883"/>
    </ligand>
</feature>
<dbReference type="SMART" id="SM00478">
    <property type="entry name" value="ENDO3c"/>
    <property type="match status" value="1"/>
</dbReference>
<dbReference type="RefSeq" id="WP_107651153.1">
    <property type="nucleotide sequence ID" value="NZ_PZJX01000040.1"/>
</dbReference>
<dbReference type="InterPro" id="IPR011257">
    <property type="entry name" value="DNA_glycosylase"/>
</dbReference>
<dbReference type="InterPro" id="IPR003651">
    <property type="entry name" value="Endonuclease3_FeS-loop_motif"/>
</dbReference>
<comment type="function">
    <text evidence="12">DNA repair enzyme that has both DNA N-glycosylase activity and AP-lyase activity. The DNA N-glycosylase activity releases various damaged pyrimidines from DNA by cleaving the N-glycosidic bond, leaving an AP (apurinic/apyrimidinic) site. The AP-lyase activity cleaves the phosphodiester bond 3' to the AP site by a beta-elimination, leaving a 3'-terminal unsaturated sugar and a product with a terminal 5'-phosphate.</text>
</comment>
<evidence type="ECO:0000256" key="6">
    <source>
        <dbReference type="ARBA" id="ARBA00023004"/>
    </source>
</evidence>
<evidence type="ECO:0000256" key="5">
    <source>
        <dbReference type="ARBA" id="ARBA00022801"/>
    </source>
</evidence>
<keyword evidence="15" id="KW-0540">Nuclease</keyword>
<dbReference type="PANTHER" id="PTHR10359:SF18">
    <property type="entry name" value="ENDONUCLEASE III"/>
    <property type="match status" value="1"/>
</dbReference>
<comment type="similarity">
    <text evidence="1 12">Belongs to the Nth/MutY family.</text>
</comment>
<dbReference type="Gene3D" id="1.10.1670.10">
    <property type="entry name" value="Helix-hairpin-Helix base-excision DNA repair enzymes (C-terminal)"/>
    <property type="match status" value="1"/>
</dbReference>
<dbReference type="Proteomes" id="UP000240259">
    <property type="component" value="Unassembled WGS sequence"/>
</dbReference>
<evidence type="ECO:0000256" key="2">
    <source>
        <dbReference type="ARBA" id="ARBA00022485"/>
    </source>
</evidence>
<sequence>MASPKSKKSSMPKNSPTAKNDLPPGRRDGSNAKPRPRPVRSRYSPAEVHEIFRRFSVQRPEPKGELEHVNAFTLLVAVVLSAQATDAGVNKATRALFKVADTPQKILALGEAKVGDYIRTIGLWRNKAKNVIALSQALIADHGGEVPDDRDQLVKLPGVGRKTANVVLNMAFGQHTMAVDTHIFRIGNRLGLAPGKTPEQVEQGLLRIIPDDYMRHAHHWLILHGRYVCKARKPDCPACVIADICKAEEKTTSVPAPLVEIVPLGPADEASIA</sequence>
<evidence type="ECO:0000256" key="8">
    <source>
        <dbReference type="ARBA" id="ARBA00023125"/>
    </source>
</evidence>
<dbReference type="InterPro" id="IPR004036">
    <property type="entry name" value="Endonuclease-III-like_CS2"/>
</dbReference>
<evidence type="ECO:0000313" key="15">
    <source>
        <dbReference type="EMBL" id="PTE08270.1"/>
    </source>
</evidence>
<gene>
    <name evidence="12 15" type="primary">nth</name>
    <name evidence="15" type="ORF">C9427_21805</name>
</gene>
<dbReference type="GO" id="GO:0019104">
    <property type="term" value="F:DNA N-glycosylase activity"/>
    <property type="evidence" value="ECO:0007669"/>
    <property type="project" value="UniProtKB-UniRule"/>
</dbReference>
<dbReference type="EC" id="4.2.99.18" evidence="12"/>
<keyword evidence="7 12" id="KW-0411">Iron-sulfur</keyword>
<dbReference type="SUPFAM" id="SSF48150">
    <property type="entry name" value="DNA-glycosylase"/>
    <property type="match status" value="1"/>
</dbReference>
<evidence type="ECO:0000256" key="4">
    <source>
        <dbReference type="ARBA" id="ARBA00022763"/>
    </source>
</evidence>
<dbReference type="AlphaFoldDB" id="A0A2T4IRK4"/>
<feature type="binding site" evidence="12">
    <location>
        <position position="236"/>
    </location>
    <ligand>
        <name>[4Fe-4S] cluster</name>
        <dbReference type="ChEBI" id="CHEBI:49883"/>
    </ligand>
</feature>
<keyword evidence="8 12" id="KW-0238">DNA-binding</keyword>
<dbReference type="HAMAP" id="MF_00942">
    <property type="entry name" value="Nth"/>
    <property type="match status" value="1"/>
</dbReference>
<comment type="cofactor">
    <cofactor evidence="12">
        <name>[4Fe-4S] cluster</name>
        <dbReference type="ChEBI" id="CHEBI:49883"/>
    </cofactor>
    <text evidence="12">Binds 1 [4Fe-4S] cluster.</text>
</comment>
<dbReference type="PANTHER" id="PTHR10359">
    <property type="entry name" value="A/G-SPECIFIC ADENINE GLYCOSYLASE/ENDONUCLEASE III"/>
    <property type="match status" value="1"/>
</dbReference>
<keyword evidence="6 12" id="KW-0408">Iron</keyword>
<dbReference type="OrthoDB" id="9800977at2"/>
<proteinExistence type="inferred from homology"/>
<evidence type="ECO:0000313" key="16">
    <source>
        <dbReference type="Proteomes" id="UP000240259"/>
    </source>
</evidence>
<dbReference type="Pfam" id="PF00730">
    <property type="entry name" value="HhH-GPD"/>
    <property type="match status" value="1"/>
</dbReference>
<feature type="compositionally biased region" description="Basic residues" evidence="13">
    <location>
        <begin position="1"/>
        <end position="10"/>
    </location>
</feature>
<dbReference type="Pfam" id="PF10576">
    <property type="entry name" value="EndIII_4Fe-2S"/>
    <property type="match status" value="1"/>
</dbReference>
<keyword evidence="16" id="KW-1185">Reference proteome</keyword>
<dbReference type="Gene3D" id="1.10.340.30">
    <property type="entry name" value="Hypothetical protein, domain 2"/>
    <property type="match status" value="1"/>
</dbReference>
<dbReference type="PROSITE" id="PS01155">
    <property type="entry name" value="ENDONUCLEASE_III_2"/>
    <property type="match status" value="1"/>
</dbReference>
<evidence type="ECO:0000256" key="9">
    <source>
        <dbReference type="ARBA" id="ARBA00023204"/>
    </source>
</evidence>
<reference evidence="15 16" key="1">
    <citation type="submission" date="2018-03" db="EMBL/GenBank/DDBJ databases">
        <title>Genome sequence of the symbiotic type strain Mesorhizobium helmanticense CSLC115NT isolated from Lotus corniculatus nodules.</title>
        <authorList>
            <person name="Sannazzaro A.I."/>
            <person name="Torres Tejerizo G.A."/>
            <person name="Dip D."/>
            <person name="Caballero M."/>
            <person name="Pistorio M."/>
            <person name="Estrella M.J."/>
        </authorList>
    </citation>
    <scope>NUCLEOTIDE SEQUENCE [LARGE SCALE GENOMIC DNA]</scope>
    <source>
        <strain evidence="15 16">CSLC115N</strain>
    </source>
</reference>
<dbReference type="InterPro" id="IPR003265">
    <property type="entry name" value="HhH-GPD_domain"/>
</dbReference>
<keyword evidence="2 12" id="KW-0004">4Fe-4S</keyword>
<dbReference type="GO" id="GO:0051539">
    <property type="term" value="F:4 iron, 4 sulfur cluster binding"/>
    <property type="evidence" value="ECO:0007669"/>
    <property type="project" value="UniProtKB-UniRule"/>
</dbReference>
<feature type="binding site" evidence="12">
    <location>
        <position position="229"/>
    </location>
    <ligand>
        <name>[4Fe-4S] cluster</name>
        <dbReference type="ChEBI" id="CHEBI:49883"/>
    </ligand>
</feature>
<organism evidence="15 16">
    <name type="scientific">Mesorhizobium helmanticense</name>
    <dbReference type="NCBI Taxonomy" id="1776423"/>
    <lineage>
        <taxon>Bacteria</taxon>
        <taxon>Pseudomonadati</taxon>
        <taxon>Pseudomonadota</taxon>
        <taxon>Alphaproteobacteria</taxon>
        <taxon>Hyphomicrobiales</taxon>
        <taxon>Phyllobacteriaceae</taxon>
        <taxon>Mesorhizobium</taxon>
    </lineage>
</organism>
<evidence type="ECO:0000256" key="13">
    <source>
        <dbReference type="SAM" id="MobiDB-lite"/>
    </source>
</evidence>
<dbReference type="NCBIfam" id="TIGR01083">
    <property type="entry name" value="nth"/>
    <property type="match status" value="1"/>
</dbReference>
<protein>
    <recommendedName>
        <fullName evidence="12">Endonuclease III</fullName>
        <ecNumber evidence="12">4.2.99.18</ecNumber>
    </recommendedName>
    <alternativeName>
        <fullName evidence="12">DNA-(apurinic or apyrimidinic site) lyase</fullName>
    </alternativeName>
</protein>
<evidence type="ECO:0000256" key="11">
    <source>
        <dbReference type="ARBA" id="ARBA00023295"/>
    </source>
</evidence>
<keyword evidence="5 12" id="KW-0378">Hydrolase</keyword>
<dbReference type="InterPro" id="IPR000445">
    <property type="entry name" value="HhH_motif"/>
</dbReference>